<accession>A0AA36G113</accession>
<evidence type="ECO:0000256" key="10">
    <source>
        <dbReference type="SAM" id="Phobius"/>
    </source>
</evidence>
<dbReference type="PANTHER" id="PTHR19315">
    <property type="entry name" value="ER MEMBRANE PROTEIN COMPLEX SUBUNIT 4"/>
    <property type="match status" value="1"/>
</dbReference>
<feature type="non-terminal residue" evidence="11">
    <location>
        <position position="175"/>
    </location>
</feature>
<evidence type="ECO:0000313" key="12">
    <source>
        <dbReference type="Proteomes" id="UP001177023"/>
    </source>
</evidence>
<evidence type="ECO:0000256" key="9">
    <source>
        <dbReference type="ARBA" id="ARBA00031143"/>
    </source>
</evidence>
<dbReference type="EMBL" id="CATQJA010002631">
    <property type="protein sequence ID" value="CAJ0574619.1"/>
    <property type="molecule type" value="Genomic_DNA"/>
</dbReference>
<evidence type="ECO:0000256" key="4">
    <source>
        <dbReference type="ARBA" id="ARBA00020820"/>
    </source>
</evidence>
<evidence type="ECO:0000256" key="2">
    <source>
        <dbReference type="ARBA" id="ARBA00007715"/>
    </source>
</evidence>
<protein>
    <recommendedName>
        <fullName evidence="4">ER membrane protein complex subunit 4</fullName>
    </recommendedName>
    <alternativeName>
        <fullName evidence="9">Transmembrane protein 85</fullName>
    </alternativeName>
</protein>
<evidence type="ECO:0000256" key="3">
    <source>
        <dbReference type="ARBA" id="ARBA00011276"/>
    </source>
</evidence>
<evidence type="ECO:0000256" key="1">
    <source>
        <dbReference type="ARBA" id="ARBA00004477"/>
    </source>
</evidence>
<dbReference type="Pfam" id="PF06417">
    <property type="entry name" value="EMC4"/>
    <property type="match status" value="1"/>
</dbReference>
<keyword evidence="7 10" id="KW-1133">Transmembrane helix</keyword>
<proteinExistence type="inferred from homology"/>
<feature type="transmembrane region" description="Helical" evidence="10">
    <location>
        <begin position="121"/>
        <end position="140"/>
    </location>
</feature>
<evidence type="ECO:0000313" key="11">
    <source>
        <dbReference type="EMBL" id="CAJ0574619.1"/>
    </source>
</evidence>
<dbReference type="Proteomes" id="UP001177023">
    <property type="component" value="Unassembled WGS sequence"/>
</dbReference>
<keyword evidence="5 10" id="KW-0812">Transmembrane</keyword>
<feature type="transmembrane region" description="Helical" evidence="10">
    <location>
        <begin position="74"/>
        <end position="96"/>
    </location>
</feature>
<name>A0AA36G113_9BILA</name>
<comment type="subcellular location">
    <subcellularLocation>
        <location evidence="1">Endoplasmic reticulum membrane</location>
        <topology evidence="1">Multi-pass membrane protein</topology>
    </subcellularLocation>
</comment>
<sequence length="175" mass="19649">MSLSQWRIDSSHASRAARTADSAAYSPPGFSNVGQTVQHHVEAEQSSDQQEHLMKKRAWDVAMGPGKSLPMNMFMMYMAGRSISIFPIMMVAMMLWRPLKALFSVNSTFKPLEHESTGSLLPHKLVFLLGNCGVVALAIYKIHTMGLLPNYDSDWLEFVPEARRIQYTLVGDLFV</sequence>
<dbReference type="PIRSF" id="PIRSF017207">
    <property type="entry name" value="UCP017207_TM-p85"/>
    <property type="match status" value="1"/>
</dbReference>
<dbReference type="GO" id="GO:0005789">
    <property type="term" value="C:endoplasmic reticulum membrane"/>
    <property type="evidence" value="ECO:0007669"/>
    <property type="project" value="UniProtKB-SubCell"/>
</dbReference>
<evidence type="ECO:0000256" key="8">
    <source>
        <dbReference type="ARBA" id="ARBA00023136"/>
    </source>
</evidence>
<dbReference type="InterPro" id="IPR009445">
    <property type="entry name" value="TMEM85/Emc4"/>
</dbReference>
<evidence type="ECO:0000256" key="7">
    <source>
        <dbReference type="ARBA" id="ARBA00022989"/>
    </source>
</evidence>
<keyword evidence="6" id="KW-0256">Endoplasmic reticulum</keyword>
<evidence type="ECO:0000256" key="5">
    <source>
        <dbReference type="ARBA" id="ARBA00022692"/>
    </source>
</evidence>
<comment type="similarity">
    <text evidence="2">Belongs to the EMC4 family.</text>
</comment>
<gene>
    <name evidence="11" type="ORF">MSPICULIGERA_LOCUS12951</name>
</gene>
<dbReference type="AlphaFoldDB" id="A0AA36G113"/>
<keyword evidence="12" id="KW-1185">Reference proteome</keyword>
<keyword evidence="8 10" id="KW-0472">Membrane</keyword>
<comment type="caution">
    <text evidence="11">The sequence shown here is derived from an EMBL/GenBank/DDBJ whole genome shotgun (WGS) entry which is preliminary data.</text>
</comment>
<evidence type="ECO:0000256" key="6">
    <source>
        <dbReference type="ARBA" id="ARBA00022824"/>
    </source>
</evidence>
<comment type="subunit">
    <text evidence="3">Component of the ER membrane protein complex (EMC).</text>
</comment>
<organism evidence="11 12">
    <name type="scientific">Mesorhabditis spiculigera</name>
    <dbReference type="NCBI Taxonomy" id="96644"/>
    <lineage>
        <taxon>Eukaryota</taxon>
        <taxon>Metazoa</taxon>
        <taxon>Ecdysozoa</taxon>
        <taxon>Nematoda</taxon>
        <taxon>Chromadorea</taxon>
        <taxon>Rhabditida</taxon>
        <taxon>Rhabditina</taxon>
        <taxon>Rhabditomorpha</taxon>
        <taxon>Rhabditoidea</taxon>
        <taxon>Rhabditidae</taxon>
        <taxon>Mesorhabditinae</taxon>
        <taxon>Mesorhabditis</taxon>
    </lineage>
</organism>
<reference evidence="11" key="1">
    <citation type="submission" date="2023-06" db="EMBL/GenBank/DDBJ databases">
        <authorList>
            <person name="Delattre M."/>
        </authorList>
    </citation>
    <scope>NUCLEOTIDE SEQUENCE</scope>
    <source>
        <strain evidence="11">AF72</strain>
    </source>
</reference>